<keyword evidence="5 7" id="KW-0808">Transferase</keyword>
<evidence type="ECO:0000259" key="8">
    <source>
        <dbReference type="Pfam" id="PF00155"/>
    </source>
</evidence>
<dbReference type="GeneID" id="19156534"/>
<dbReference type="HOGENOM" id="CLU_032440_1_2_1"/>
<evidence type="ECO:0000256" key="3">
    <source>
        <dbReference type="ARBA" id="ARBA00011738"/>
    </source>
</evidence>
<evidence type="ECO:0000256" key="2">
    <source>
        <dbReference type="ARBA" id="ARBA00007441"/>
    </source>
</evidence>
<dbReference type="InterPro" id="IPR004839">
    <property type="entry name" value="Aminotransferase_I/II_large"/>
</dbReference>
<dbReference type="Gene3D" id="3.40.640.10">
    <property type="entry name" value="Type I PLP-dependent aspartate aminotransferase-like (Major domain)"/>
    <property type="match status" value="1"/>
</dbReference>
<dbReference type="AlphaFoldDB" id="W9Z4H9"/>
<dbReference type="InterPro" id="IPR000796">
    <property type="entry name" value="Asp_trans"/>
</dbReference>
<organism evidence="9 10">
    <name type="scientific">Capronia coronata CBS 617.96</name>
    <dbReference type="NCBI Taxonomy" id="1182541"/>
    <lineage>
        <taxon>Eukaryota</taxon>
        <taxon>Fungi</taxon>
        <taxon>Dikarya</taxon>
        <taxon>Ascomycota</taxon>
        <taxon>Pezizomycotina</taxon>
        <taxon>Eurotiomycetes</taxon>
        <taxon>Chaetothyriomycetidae</taxon>
        <taxon>Chaetothyriales</taxon>
        <taxon>Herpotrichiellaceae</taxon>
        <taxon>Capronia</taxon>
    </lineage>
</organism>
<dbReference type="Pfam" id="PF00155">
    <property type="entry name" value="Aminotran_1_2"/>
    <property type="match status" value="1"/>
</dbReference>
<dbReference type="Proteomes" id="UP000019484">
    <property type="component" value="Unassembled WGS sequence"/>
</dbReference>
<dbReference type="InterPro" id="IPR004838">
    <property type="entry name" value="NHTrfase_class1_PyrdxlP-BS"/>
</dbReference>
<reference evidence="9 10" key="1">
    <citation type="submission" date="2013-03" db="EMBL/GenBank/DDBJ databases">
        <title>The Genome Sequence of Capronia coronata CBS 617.96.</title>
        <authorList>
            <consortium name="The Broad Institute Genomics Platform"/>
            <person name="Cuomo C."/>
            <person name="de Hoog S."/>
            <person name="Gorbushina A."/>
            <person name="Walker B."/>
            <person name="Young S.K."/>
            <person name="Zeng Q."/>
            <person name="Gargeya S."/>
            <person name="Fitzgerald M."/>
            <person name="Haas B."/>
            <person name="Abouelleil A."/>
            <person name="Allen A.W."/>
            <person name="Alvarado L."/>
            <person name="Arachchi H.M."/>
            <person name="Berlin A.M."/>
            <person name="Chapman S.B."/>
            <person name="Gainer-Dewar J."/>
            <person name="Goldberg J."/>
            <person name="Griggs A."/>
            <person name="Gujja S."/>
            <person name="Hansen M."/>
            <person name="Howarth C."/>
            <person name="Imamovic A."/>
            <person name="Ireland A."/>
            <person name="Larimer J."/>
            <person name="McCowan C."/>
            <person name="Murphy C."/>
            <person name="Pearson M."/>
            <person name="Poon T.W."/>
            <person name="Priest M."/>
            <person name="Roberts A."/>
            <person name="Saif S."/>
            <person name="Shea T."/>
            <person name="Sisk P."/>
            <person name="Sykes S."/>
            <person name="Wortman J."/>
            <person name="Nusbaum C."/>
            <person name="Birren B."/>
        </authorList>
    </citation>
    <scope>NUCLEOTIDE SEQUENCE [LARGE SCALE GENOMIC DNA]</scope>
    <source>
        <strain evidence="9 10">CBS 617.96</strain>
    </source>
</reference>
<dbReference type="SUPFAM" id="SSF53383">
    <property type="entry name" value="PLP-dependent transferases"/>
    <property type="match status" value="1"/>
</dbReference>
<dbReference type="InterPro" id="IPR015422">
    <property type="entry name" value="PyrdxlP-dep_Trfase_small"/>
</dbReference>
<dbReference type="InterPro" id="IPR015421">
    <property type="entry name" value="PyrdxlP-dep_Trfase_major"/>
</dbReference>
<accession>W9Z4H9</accession>
<dbReference type="EC" id="2.6.1.1" evidence="7"/>
<comment type="catalytic activity">
    <reaction evidence="7">
        <text>L-aspartate + 2-oxoglutarate = oxaloacetate + L-glutamate</text>
        <dbReference type="Rhea" id="RHEA:21824"/>
        <dbReference type="ChEBI" id="CHEBI:16452"/>
        <dbReference type="ChEBI" id="CHEBI:16810"/>
        <dbReference type="ChEBI" id="CHEBI:29985"/>
        <dbReference type="ChEBI" id="CHEBI:29991"/>
        <dbReference type="EC" id="2.6.1.1"/>
    </reaction>
</comment>
<comment type="caution">
    <text evidence="9">The sequence shown here is derived from an EMBL/GenBank/DDBJ whole genome shotgun (WGS) entry which is preliminary data.</text>
</comment>
<comment type="miscellaneous">
    <text evidence="7">In eukaryotes there are cytoplasmic, mitochondrial and chloroplastic isozymes.</text>
</comment>
<keyword evidence="6" id="KW-0663">Pyridoxal phosphate</keyword>
<dbReference type="PROSITE" id="PS00105">
    <property type="entry name" value="AA_TRANSFER_CLASS_1"/>
    <property type="match status" value="1"/>
</dbReference>
<gene>
    <name evidence="9" type="ORF">A1O1_01632</name>
</gene>
<evidence type="ECO:0000256" key="1">
    <source>
        <dbReference type="ARBA" id="ARBA00001933"/>
    </source>
</evidence>
<dbReference type="EMBL" id="AMWN01000001">
    <property type="protein sequence ID" value="EXJ96506.1"/>
    <property type="molecule type" value="Genomic_DNA"/>
</dbReference>
<dbReference type="STRING" id="1182541.W9Z4H9"/>
<dbReference type="PANTHER" id="PTHR11879:SF20">
    <property type="entry name" value="ASPARTATE AMINOTRANSFERASE"/>
    <property type="match status" value="1"/>
</dbReference>
<dbReference type="GO" id="GO:0030170">
    <property type="term" value="F:pyridoxal phosphate binding"/>
    <property type="evidence" value="ECO:0007669"/>
    <property type="project" value="InterPro"/>
</dbReference>
<dbReference type="GO" id="GO:0006532">
    <property type="term" value="P:aspartate biosynthetic process"/>
    <property type="evidence" value="ECO:0007669"/>
    <property type="project" value="TreeGrafter"/>
</dbReference>
<dbReference type="CDD" id="cd00609">
    <property type="entry name" value="AAT_like"/>
    <property type="match status" value="1"/>
</dbReference>
<dbReference type="PRINTS" id="PR00799">
    <property type="entry name" value="TRANSAMINASE"/>
</dbReference>
<dbReference type="FunFam" id="3.40.640.10:FF:000066">
    <property type="entry name" value="Aspartate aminotransferase"/>
    <property type="match status" value="1"/>
</dbReference>
<proteinExistence type="inferred from homology"/>
<dbReference type="InterPro" id="IPR015424">
    <property type="entry name" value="PyrdxlP-dep_Trfase"/>
</dbReference>
<dbReference type="RefSeq" id="XP_007720735.1">
    <property type="nucleotide sequence ID" value="XM_007722545.1"/>
</dbReference>
<comment type="similarity">
    <text evidence="2">Belongs to the class-I pyridoxal-phosphate-dependent aminotransferase family.</text>
</comment>
<dbReference type="PANTHER" id="PTHR11879">
    <property type="entry name" value="ASPARTATE AMINOTRANSFERASE"/>
    <property type="match status" value="1"/>
</dbReference>
<feature type="domain" description="Aminotransferase class I/classII large" evidence="8">
    <location>
        <begin position="30"/>
        <end position="413"/>
    </location>
</feature>
<dbReference type="OrthoDB" id="550424at2759"/>
<evidence type="ECO:0000256" key="6">
    <source>
        <dbReference type="ARBA" id="ARBA00022898"/>
    </source>
</evidence>
<sequence length="422" mass="46833">MGVGLADVPVLPLDEAFALTAEFKADGCAQKVSLGAGVYRDEQGDPWVLPSVKKVRQQISLHQTPNLDHEYLPIQGSEPFLKLARDLILGESLSPKGNLTSIQTISGTGANHVGAQFLARHLHPKHVFISDPTWSNHHLIWTIAAPNVTRKTYPYYNAADRSLDFEGWVATLEREAVENDVVVLHACAHNPTGLDPTHAQWKFLAELFRRKKLFAFFDSAYQGFATGDLDLDAWAVRHFQEVLFGLEECPDHEEGPSGLCIAQSFAKNFGLYGERVGAFHLSLPPSTPTSGAYSQLLQLTRAEISNPPLFGARIVTTVLSNLELRSQWEQDLLEMASRVRNVRGLLRKEIEHRLGSGSWSHLESQTGMFSYTGLSEAQVLRLKNMHHVYLMRNGRASLSGVNESNVKYIAEAVSEVVSNEPE</sequence>
<evidence type="ECO:0000313" key="9">
    <source>
        <dbReference type="EMBL" id="EXJ96506.1"/>
    </source>
</evidence>
<name>W9Z4H9_9EURO</name>
<protein>
    <recommendedName>
        <fullName evidence="7">Aspartate aminotransferase</fullName>
        <ecNumber evidence="7">2.6.1.1</ecNumber>
    </recommendedName>
</protein>
<comment type="subunit">
    <text evidence="3 7">Homodimer.</text>
</comment>
<evidence type="ECO:0000256" key="4">
    <source>
        <dbReference type="ARBA" id="ARBA00022576"/>
    </source>
</evidence>
<evidence type="ECO:0000313" key="10">
    <source>
        <dbReference type="Proteomes" id="UP000019484"/>
    </source>
</evidence>
<evidence type="ECO:0000256" key="7">
    <source>
        <dbReference type="RuleBase" id="RU000480"/>
    </source>
</evidence>
<dbReference type="Gene3D" id="3.90.1150.10">
    <property type="entry name" value="Aspartate Aminotransferase, domain 1"/>
    <property type="match status" value="1"/>
</dbReference>
<dbReference type="GO" id="GO:0005829">
    <property type="term" value="C:cytosol"/>
    <property type="evidence" value="ECO:0007669"/>
    <property type="project" value="TreeGrafter"/>
</dbReference>
<comment type="cofactor">
    <cofactor evidence="1">
        <name>pyridoxal 5'-phosphate</name>
        <dbReference type="ChEBI" id="CHEBI:597326"/>
    </cofactor>
</comment>
<keyword evidence="10" id="KW-1185">Reference proteome</keyword>
<keyword evidence="4 7" id="KW-0032">Aminotransferase</keyword>
<dbReference type="eggNOG" id="KOG1412">
    <property type="taxonomic scope" value="Eukaryota"/>
</dbReference>
<evidence type="ECO:0000256" key="5">
    <source>
        <dbReference type="ARBA" id="ARBA00022679"/>
    </source>
</evidence>
<dbReference type="GO" id="GO:0004069">
    <property type="term" value="F:L-aspartate:2-oxoglutarate aminotransferase activity"/>
    <property type="evidence" value="ECO:0007669"/>
    <property type="project" value="UniProtKB-EC"/>
</dbReference>